<dbReference type="PANTHER" id="PTHR24026:SF126">
    <property type="entry name" value="PROTOCADHERIN FAT 4"/>
    <property type="match status" value="1"/>
</dbReference>
<dbReference type="SUPFAM" id="SSF49299">
    <property type="entry name" value="PKD domain"/>
    <property type="match status" value="1"/>
</dbReference>
<dbReference type="NCBIfam" id="TIGR02167">
    <property type="entry name" value="Liste_lipo_26"/>
    <property type="match status" value="2"/>
</dbReference>
<dbReference type="PROSITE" id="PS50268">
    <property type="entry name" value="CADHERIN_2"/>
    <property type="match status" value="2"/>
</dbReference>
<feature type="domain" description="Cadherin" evidence="4">
    <location>
        <begin position="55"/>
        <end position="156"/>
    </location>
</feature>
<dbReference type="InterPro" id="IPR002126">
    <property type="entry name" value="Cadherin-like_dom"/>
</dbReference>
<dbReference type="InterPro" id="IPR035986">
    <property type="entry name" value="PKD_dom_sf"/>
</dbReference>
<keyword evidence="2" id="KW-0472">Membrane</keyword>
<dbReference type="InterPro" id="IPR013783">
    <property type="entry name" value="Ig-like_fold"/>
</dbReference>
<dbReference type="GO" id="GO:0007156">
    <property type="term" value="P:homophilic cell adhesion via plasma membrane adhesion molecules"/>
    <property type="evidence" value="ECO:0007669"/>
    <property type="project" value="InterPro"/>
</dbReference>
<evidence type="ECO:0000313" key="5">
    <source>
        <dbReference type="EMBL" id="KAB5491962.1"/>
    </source>
</evidence>
<dbReference type="InterPro" id="IPR015919">
    <property type="entry name" value="Cadherin-like_sf"/>
</dbReference>
<organism evidence="5 6">
    <name type="scientific">Flagellimonas hadalis</name>
    <dbReference type="NCBI Taxonomy" id="2597517"/>
    <lineage>
        <taxon>Bacteria</taxon>
        <taxon>Pseudomonadati</taxon>
        <taxon>Bacteroidota</taxon>
        <taxon>Flavobacteriia</taxon>
        <taxon>Flavobacteriales</taxon>
        <taxon>Flavobacteriaceae</taxon>
        <taxon>Flagellimonas</taxon>
    </lineage>
</organism>
<gene>
    <name evidence="5" type="ORF">FOT42_003130</name>
</gene>
<reference evidence="5" key="1">
    <citation type="submission" date="2019-10" db="EMBL/GenBank/DDBJ databases">
        <title>Muricauda hadale sp. nov., a piezophilic bacterium isolated from hadopelagic water of the Mariana Trench.</title>
        <authorList>
            <person name="Wei Y."/>
        </authorList>
    </citation>
    <scope>NUCLEOTIDE SEQUENCE [LARGE SCALE GENOMIC DNA]</scope>
    <source>
        <strain evidence="5">MT-229</strain>
    </source>
</reference>
<dbReference type="Proteomes" id="UP000319204">
    <property type="component" value="Unassembled WGS sequence"/>
</dbReference>
<evidence type="ECO:0000256" key="2">
    <source>
        <dbReference type="ARBA" id="ARBA00022989"/>
    </source>
</evidence>
<accession>A0A5N5ITR8</accession>
<evidence type="ECO:0000259" key="3">
    <source>
        <dbReference type="PROSITE" id="PS50093"/>
    </source>
</evidence>
<evidence type="ECO:0000256" key="1">
    <source>
        <dbReference type="ARBA" id="ARBA00022692"/>
    </source>
</evidence>
<dbReference type="OrthoDB" id="9813840at2"/>
<dbReference type="InterPro" id="IPR005046">
    <property type="entry name" value="DUF285"/>
</dbReference>
<name>A0A5N5ITR8_9FLAO</name>
<keyword evidence="2" id="KW-1133">Transmembrane helix</keyword>
<evidence type="ECO:0000313" key="6">
    <source>
        <dbReference type="Proteomes" id="UP000319204"/>
    </source>
</evidence>
<dbReference type="SMART" id="SM00112">
    <property type="entry name" value="CA"/>
    <property type="match status" value="2"/>
</dbReference>
<keyword evidence="1" id="KW-0812">Transmembrane</keyword>
<comment type="caution">
    <text evidence="5">The sequence shown here is derived from an EMBL/GenBank/DDBJ whole genome shotgun (WGS) entry which is preliminary data.</text>
</comment>
<dbReference type="GO" id="GO:0005886">
    <property type="term" value="C:plasma membrane"/>
    <property type="evidence" value="ECO:0007669"/>
    <property type="project" value="UniProtKB-SubCell"/>
</dbReference>
<proteinExistence type="predicted"/>
<evidence type="ECO:0000259" key="4">
    <source>
        <dbReference type="PROSITE" id="PS50268"/>
    </source>
</evidence>
<dbReference type="Gene3D" id="2.60.40.10">
    <property type="entry name" value="Immunoglobulins"/>
    <property type="match status" value="1"/>
</dbReference>
<dbReference type="AlphaFoldDB" id="A0A5N5ITR8"/>
<dbReference type="PANTHER" id="PTHR24026">
    <property type="entry name" value="FAT ATYPICAL CADHERIN-RELATED"/>
    <property type="match status" value="1"/>
</dbReference>
<dbReference type="Gene3D" id="2.60.40.60">
    <property type="entry name" value="Cadherins"/>
    <property type="match status" value="2"/>
</dbReference>
<dbReference type="InterPro" id="IPR011889">
    <property type="entry name" value="Liste_lipo_26"/>
</dbReference>
<dbReference type="InterPro" id="IPR000601">
    <property type="entry name" value="PKD_dom"/>
</dbReference>
<dbReference type="GO" id="GO:0005509">
    <property type="term" value="F:calcium ion binding"/>
    <property type="evidence" value="ECO:0007669"/>
    <property type="project" value="InterPro"/>
</dbReference>
<feature type="domain" description="Cadherin" evidence="4">
    <location>
        <begin position="155"/>
        <end position="254"/>
    </location>
</feature>
<protein>
    <submittedName>
        <fullName evidence="5">BspA family leucine-rich repeat surface protein</fullName>
    </submittedName>
</protein>
<dbReference type="Pfam" id="PF03382">
    <property type="entry name" value="DUF285"/>
    <property type="match status" value="1"/>
</dbReference>
<dbReference type="SUPFAM" id="SSF49313">
    <property type="entry name" value="Cadherin-like"/>
    <property type="match status" value="2"/>
</dbReference>
<dbReference type="EMBL" id="VNIK02000001">
    <property type="protein sequence ID" value="KAB5491962.1"/>
    <property type="molecule type" value="Genomic_DNA"/>
</dbReference>
<dbReference type="Pfam" id="PF00028">
    <property type="entry name" value="Cadherin"/>
    <property type="match status" value="1"/>
</dbReference>
<sequence length="614" mass="65641">MPHLAALFIIHSNNKNKLSMKNTFKKLGIALMAMALLWSCGKDDGPTPVNNTAPVIAAQEFTVKADITPADAIGTVVATDADKDALTFSIKTNDNDAFAISSSGVLTLAQGKSLLIFFDTPKRFITVEVSDGEAKASAEIAINVTDFPIVNVPPDLGNFEFTVAEDIADTDVIGVVEAFDVDGDELTYSIVGDNLFEIDLATGELSLAEGKNLDFETDTEHSITVEVSDGTAAAQATVTIKVTDVDELASNPNAFVTTWRTTVANEQITIGTNDGLTYDYTIDWGDGTVEEITASESPSHAYATAGDHTVAILGQFPQIIMGDHESMAPKLLSVDQWGNIQWESMYGAFALCSNMTYKATDTPDLSQVVDLGYMFYNATAFNGDIGDWSVGNVTNMAFMFSGASSFNGNIGAWDVNNVVSMELMFYQATAFNQNIGGWGTFSLEYVSYMFAGATAFNQPIGSWDTSSVTSMEGMFAGATSFNQGLNLWETSSVTSMEGMFQNATAFNGNVLGWDTSSVTTMENMFNGATSFNSSLGDFDISNVTNMAGMLDNTALTTQNYSFTLAGWNGDPNTPDNIVLGATGLSVCGNAAGEIARFDLASNKNWIFIDNIDCN</sequence>
<dbReference type="PROSITE" id="PS50093">
    <property type="entry name" value="PKD"/>
    <property type="match status" value="1"/>
</dbReference>
<dbReference type="CDD" id="cd11304">
    <property type="entry name" value="Cadherin_repeat"/>
    <property type="match status" value="1"/>
</dbReference>
<feature type="domain" description="PKD" evidence="3">
    <location>
        <begin position="280"/>
        <end position="312"/>
    </location>
</feature>
<keyword evidence="6" id="KW-1185">Reference proteome</keyword>